<dbReference type="Proteomes" id="UP000265520">
    <property type="component" value="Unassembled WGS sequence"/>
</dbReference>
<keyword evidence="2" id="KW-1185">Reference proteome</keyword>
<reference evidence="1 2" key="1">
    <citation type="journal article" date="2018" name="Front. Plant Sci.">
        <title>Red Clover (Trifolium pratense) and Zigzag Clover (T. medium) - A Picture of Genomic Similarities and Differences.</title>
        <authorList>
            <person name="Dluhosova J."/>
            <person name="Istvanek J."/>
            <person name="Nedelnik J."/>
            <person name="Repkova J."/>
        </authorList>
    </citation>
    <scope>NUCLEOTIDE SEQUENCE [LARGE SCALE GENOMIC DNA]</scope>
    <source>
        <strain evidence="2">cv. 10/8</strain>
        <tissue evidence="1">Leaf</tissue>
    </source>
</reference>
<evidence type="ECO:0000313" key="2">
    <source>
        <dbReference type="Proteomes" id="UP000265520"/>
    </source>
</evidence>
<protein>
    <submittedName>
        <fullName evidence="1">Uncharacterized protein</fullName>
    </submittedName>
</protein>
<dbReference type="AlphaFoldDB" id="A0A392WC64"/>
<evidence type="ECO:0000313" key="1">
    <source>
        <dbReference type="EMBL" id="MCI96435.1"/>
    </source>
</evidence>
<organism evidence="1 2">
    <name type="scientific">Trifolium medium</name>
    <dbReference type="NCBI Taxonomy" id="97028"/>
    <lineage>
        <taxon>Eukaryota</taxon>
        <taxon>Viridiplantae</taxon>
        <taxon>Streptophyta</taxon>
        <taxon>Embryophyta</taxon>
        <taxon>Tracheophyta</taxon>
        <taxon>Spermatophyta</taxon>
        <taxon>Magnoliopsida</taxon>
        <taxon>eudicotyledons</taxon>
        <taxon>Gunneridae</taxon>
        <taxon>Pentapetalae</taxon>
        <taxon>rosids</taxon>
        <taxon>fabids</taxon>
        <taxon>Fabales</taxon>
        <taxon>Fabaceae</taxon>
        <taxon>Papilionoideae</taxon>
        <taxon>50 kb inversion clade</taxon>
        <taxon>NPAAA clade</taxon>
        <taxon>Hologalegina</taxon>
        <taxon>IRL clade</taxon>
        <taxon>Trifolieae</taxon>
        <taxon>Trifolium</taxon>
    </lineage>
</organism>
<name>A0A392WC64_9FABA</name>
<accession>A0A392WC64</accession>
<proteinExistence type="predicted"/>
<sequence length="37" mass="4074">MLRLRPLRHLRPQRRCFPHRCAAACASACAAEVGGVV</sequence>
<comment type="caution">
    <text evidence="1">The sequence shown here is derived from an EMBL/GenBank/DDBJ whole genome shotgun (WGS) entry which is preliminary data.</text>
</comment>
<dbReference type="EMBL" id="LXQA011414720">
    <property type="protein sequence ID" value="MCI96435.1"/>
    <property type="molecule type" value="Genomic_DNA"/>
</dbReference>